<keyword evidence="3" id="KW-1185">Reference proteome</keyword>
<dbReference type="AlphaFoldDB" id="A0A6I4WCU4"/>
<accession>A0A6I4WCU4</accession>
<dbReference type="Gene3D" id="1.10.260.40">
    <property type="entry name" value="lambda repressor-like DNA-binding domains"/>
    <property type="match status" value="1"/>
</dbReference>
<dbReference type="RefSeq" id="WP_161103048.1">
    <property type="nucleotide sequence ID" value="NZ_JBHLYI010000001.1"/>
</dbReference>
<comment type="caution">
    <text evidence="2">The sequence shown here is derived from an EMBL/GenBank/DDBJ whole genome shotgun (WGS) entry which is preliminary data.</text>
</comment>
<dbReference type="PROSITE" id="PS50943">
    <property type="entry name" value="HTH_CROC1"/>
    <property type="match status" value="1"/>
</dbReference>
<dbReference type="GO" id="GO:0003677">
    <property type="term" value="F:DNA binding"/>
    <property type="evidence" value="ECO:0007669"/>
    <property type="project" value="InterPro"/>
</dbReference>
<proteinExistence type="predicted"/>
<evidence type="ECO:0000313" key="2">
    <source>
        <dbReference type="EMBL" id="MXQ64884.1"/>
    </source>
</evidence>
<protein>
    <submittedName>
        <fullName evidence="2">Helix-turn-helix domain-containing protein</fullName>
    </submittedName>
</protein>
<gene>
    <name evidence="2" type="ORF">GQ466_12635</name>
</gene>
<feature type="domain" description="HTH cro/C1-type" evidence="1">
    <location>
        <begin position="18"/>
        <end position="72"/>
    </location>
</feature>
<dbReference type="OrthoDB" id="5177725at2"/>
<dbReference type="Pfam" id="PF19054">
    <property type="entry name" value="DUF5753"/>
    <property type="match status" value="1"/>
</dbReference>
<dbReference type="InterPro" id="IPR043917">
    <property type="entry name" value="DUF5753"/>
</dbReference>
<dbReference type="Proteomes" id="UP000431901">
    <property type="component" value="Unassembled WGS sequence"/>
</dbReference>
<name>A0A6I4WCU4_9ACTN</name>
<sequence>MATDQGPVVQSAQLRTELVQLRKEKGLTQEQVAHELDWSTSKIIRIEGGRNAISRTDLQALLLKYNVTSESRQERLQSLARGAREPAWWAPYRGDFSDTYMSFVGYEAGAAVIRHFQGSIIPGLLQTPEYAEVIASGVVGPVRVGTVVKMRMERQRRMADRENPPRRFFVLDEATIRRHVGIMVDPEIMPRQLRKIADDAEADDRLTVRIVPFSIGSHKGVESTFTLLEFDSSLSDVLYLEGGRAASALFVGDEDRSGDYRDAFEELLEQSLTAERSIALLREVADQLMG</sequence>
<dbReference type="SMART" id="SM00530">
    <property type="entry name" value="HTH_XRE"/>
    <property type="match status" value="1"/>
</dbReference>
<reference evidence="2 3" key="1">
    <citation type="submission" date="2019-12" db="EMBL/GenBank/DDBJ databases">
        <title>Nocardia macrotermitis sp. nov. and Nocardia aurantia sp. nov., isolated from the gut of the fungus growing-termite Macrotermes natalensis.</title>
        <authorList>
            <person name="Christine B."/>
            <person name="Rene B."/>
        </authorList>
    </citation>
    <scope>NUCLEOTIDE SEQUENCE [LARGE SCALE GENOMIC DNA]</scope>
    <source>
        <strain evidence="2 3">DSM 102126</strain>
    </source>
</reference>
<dbReference type="Pfam" id="PF13560">
    <property type="entry name" value="HTH_31"/>
    <property type="match status" value="1"/>
</dbReference>
<evidence type="ECO:0000313" key="3">
    <source>
        <dbReference type="Proteomes" id="UP000431901"/>
    </source>
</evidence>
<dbReference type="InterPro" id="IPR010982">
    <property type="entry name" value="Lambda_DNA-bd_dom_sf"/>
</dbReference>
<dbReference type="CDD" id="cd00093">
    <property type="entry name" value="HTH_XRE"/>
    <property type="match status" value="1"/>
</dbReference>
<dbReference type="EMBL" id="WUTW01000002">
    <property type="protein sequence ID" value="MXQ64884.1"/>
    <property type="molecule type" value="Genomic_DNA"/>
</dbReference>
<dbReference type="SUPFAM" id="SSF47413">
    <property type="entry name" value="lambda repressor-like DNA-binding domains"/>
    <property type="match status" value="1"/>
</dbReference>
<organism evidence="2 3">
    <name type="scientific">Actinomadura rayongensis</name>
    <dbReference type="NCBI Taxonomy" id="1429076"/>
    <lineage>
        <taxon>Bacteria</taxon>
        <taxon>Bacillati</taxon>
        <taxon>Actinomycetota</taxon>
        <taxon>Actinomycetes</taxon>
        <taxon>Streptosporangiales</taxon>
        <taxon>Thermomonosporaceae</taxon>
        <taxon>Actinomadura</taxon>
    </lineage>
</organism>
<dbReference type="InterPro" id="IPR001387">
    <property type="entry name" value="Cro/C1-type_HTH"/>
</dbReference>
<evidence type="ECO:0000259" key="1">
    <source>
        <dbReference type="PROSITE" id="PS50943"/>
    </source>
</evidence>